<dbReference type="HOGENOM" id="CLU_2308740_0_0_1"/>
<evidence type="ECO:0000313" key="2">
    <source>
        <dbReference type="EMBL" id="EKC20140.1"/>
    </source>
</evidence>
<reference evidence="2" key="1">
    <citation type="journal article" date="2012" name="Nature">
        <title>The oyster genome reveals stress adaptation and complexity of shell formation.</title>
        <authorList>
            <person name="Zhang G."/>
            <person name="Fang X."/>
            <person name="Guo X."/>
            <person name="Li L."/>
            <person name="Luo R."/>
            <person name="Xu F."/>
            <person name="Yang P."/>
            <person name="Zhang L."/>
            <person name="Wang X."/>
            <person name="Qi H."/>
            <person name="Xiong Z."/>
            <person name="Que H."/>
            <person name="Xie Y."/>
            <person name="Holland P.W."/>
            <person name="Paps J."/>
            <person name="Zhu Y."/>
            <person name="Wu F."/>
            <person name="Chen Y."/>
            <person name="Wang J."/>
            <person name="Peng C."/>
            <person name="Meng J."/>
            <person name="Yang L."/>
            <person name="Liu J."/>
            <person name="Wen B."/>
            <person name="Zhang N."/>
            <person name="Huang Z."/>
            <person name="Zhu Q."/>
            <person name="Feng Y."/>
            <person name="Mount A."/>
            <person name="Hedgecock D."/>
            <person name="Xu Z."/>
            <person name="Liu Y."/>
            <person name="Domazet-Loso T."/>
            <person name="Du Y."/>
            <person name="Sun X."/>
            <person name="Zhang S."/>
            <person name="Liu B."/>
            <person name="Cheng P."/>
            <person name="Jiang X."/>
            <person name="Li J."/>
            <person name="Fan D."/>
            <person name="Wang W."/>
            <person name="Fu W."/>
            <person name="Wang T."/>
            <person name="Wang B."/>
            <person name="Zhang J."/>
            <person name="Peng Z."/>
            <person name="Li Y."/>
            <person name="Li N."/>
            <person name="Wang J."/>
            <person name="Chen M."/>
            <person name="He Y."/>
            <person name="Tan F."/>
            <person name="Song X."/>
            <person name="Zheng Q."/>
            <person name="Huang R."/>
            <person name="Yang H."/>
            <person name="Du X."/>
            <person name="Chen L."/>
            <person name="Yang M."/>
            <person name="Gaffney P.M."/>
            <person name="Wang S."/>
            <person name="Luo L."/>
            <person name="She Z."/>
            <person name="Ming Y."/>
            <person name="Huang W."/>
            <person name="Zhang S."/>
            <person name="Huang B."/>
            <person name="Zhang Y."/>
            <person name="Qu T."/>
            <person name="Ni P."/>
            <person name="Miao G."/>
            <person name="Wang J."/>
            <person name="Wang Q."/>
            <person name="Steinberg C.E."/>
            <person name="Wang H."/>
            <person name="Li N."/>
            <person name="Qian L."/>
            <person name="Zhang G."/>
            <person name="Li Y."/>
            <person name="Yang H."/>
            <person name="Liu X."/>
            <person name="Wang J."/>
            <person name="Yin Y."/>
            <person name="Wang J."/>
        </authorList>
    </citation>
    <scope>NUCLEOTIDE SEQUENCE [LARGE SCALE GENOMIC DNA]</scope>
    <source>
        <strain evidence="2">05x7-T-G4-1.051#20</strain>
    </source>
</reference>
<name>K1PV42_MAGGI</name>
<feature type="region of interest" description="Disordered" evidence="1">
    <location>
        <begin position="68"/>
        <end position="100"/>
    </location>
</feature>
<gene>
    <name evidence="2" type="ORF">CGI_10006734</name>
</gene>
<organism evidence="2">
    <name type="scientific">Magallana gigas</name>
    <name type="common">Pacific oyster</name>
    <name type="synonym">Crassostrea gigas</name>
    <dbReference type="NCBI Taxonomy" id="29159"/>
    <lineage>
        <taxon>Eukaryota</taxon>
        <taxon>Metazoa</taxon>
        <taxon>Spiralia</taxon>
        <taxon>Lophotrochozoa</taxon>
        <taxon>Mollusca</taxon>
        <taxon>Bivalvia</taxon>
        <taxon>Autobranchia</taxon>
        <taxon>Pteriomorphia</taxon>
        <taxon>Ostreida</taxon>
        <taxon>Ostreoidea</taxon>
        <taxon>Ostreidae</taxon>
        <taxon>Magallana</taxon>
    </lineage>
</organism>
<dbReference type="InParanoid" id="K1PV42"/>
<accession>K1PV42</accession>
<dbReference type="EMBL" id="JH817920">
    <property type="protein sequence ID" value="EKC20140.1"/>
    <property type="molecule type" value="Genomic_DNA"/>
</dbReference>
<proteinExistence type="predicted"/>
<feature type="compositionally biased region" description="Basic and acidic residues" evidence="1">
    <location>
        <begin position="78"/>
        <end position="100"/>
    </location>
</feature>
<evidence type="ECO:0000256" key="1">
    <source>
        <dbReference type="SAM" id="MobiDB-lite"/>
    </source>
</evidence>
<protein>
    <submittedName>
        <fullName evidence="2">Uncharacterized protein</fullName>
    </submittedName>
</protein>
<dbReference type="AlphaFoldDB" id="K1PV42"/>
<sequence>MAAVGCLERDRGKETTTKDGVQGLDFRRKSGVNRSFCFDDKSKECLSSNGGFIDKLCRLNGSMKTSSFIEPSMPTLRSRGDRRSECIRKRRLSKSEKEDA</sequence>